<keyword evidence="4" id="KW-1185">Reference proteome</keyword>
<evidence type="ECO:0000313" key="4">
    <source>
        <dbReference type="Proteomes" id="UP000000212"/>
    </source>
</evidence>
<dbReference type="Pfam" id="PF01381">
    <property type="entry name" value="HTH_3"/>
    <property type="match status" value="1"/>
</dbReference>
<proteinExistence type="predicted"/>
<reference evidence="4" key="1">
    <citation type="journal article" date="2013" name="Genome Announc.">
        <title>Complete Chromosome Sequence of Carnobacterium maltaromaticum LMA 28.</title>
        <authorList>
            <person name="Cailliez-Grimal C."/>
            <person name="Chaillou S."/>
            <person name="Anba-Mondoloni J."/>
            <person name="Loux V."/>
            <person name="Afzal M.I."/>
            <person name="Rahman A."/>
            <person name="Kergourlay G."/>
            <person name="Champomier-Verges M.C."/>
            <person name="Zagorec M."/>
            <person name="Dalgaard P."/>
            <person name="Leisner J.J."/>
            <person name="Prevost H."/>
            <person name="Revol-Junelles A.M."/>
            <person name="Borges F."/>
        </authorList>
    </citation>
    <scope>NUCLEOTIDE SEQUENCE</scope>
    <source>
        <strain evidence="4">LMA28</strain>
    </source>
</reference>
<evidence type="ECO:0000313" key="3">
    <source>
        <dbReference type="EMBL" id="CCO10434.2"/>
    </source>
</evidence>
<dbReference type="InterPro" id="IPR010982">
    <property type="entry name" value="Lambda_DNA-bd_dom_sf"/>
</dbReference>
<organism evidence="3 4">
    <name type="scientific">Carnobacterium maltaromaticum LMA28</name>
    <dbReference type="NCBI Taxonomy" id="1234679"/>
    <lineage>
        <taxon>Bacteria</taxon>
        <taxon>Bacillati</taxon>
        <taxon>Bacillota</taxon>
        <taxon>Bacilli</taxon>
        <taxon>Lactobacillales</taxon>
        <taxon>Carnobacteriaceae</taxon>
        <taxon>Carnobacterium</taxon>
    </lineage>
</organism>
<evidence type="ECO:0000256" key="1">
    <source>
        <dbReference type="ARBA" id="ARBA00023125"/>
    </source>
</evidence>
<dbReference type="OrthoDB" id="4427456at2"/>
<dbReference type="GO" id="GO:0003677">
    <property type="term" value="F:DNA binding"/>
    <property type="evidence" value="ECO:0007669"/>
    <property type="project" value="UniProtKB-KW"/>
</dbReference>
<accession>K8E301</accession>
<dbReference type="Gene3D" id="1.10.260.40">
    <property type="entry name" value="lambda repressor-like DNA-binding domains"/>
    <property type="match status" value="1"/>
</dbReference>
<sequence>MGIHLKIREERKIKGMTQEQLAEKIGVSTKIIVQWENEKYTPSLENLKRLRTEFGITLDYLLKDNIELKSRYDNYVKLGKNVLELVDEEYPLEFIQNYYICSREPSLLIPRKLAVEFINEVGERIKNVEPSNSKEIKSIQKDMKHFLFFWYKYNKGKYLLSKELKIKMLTMNSASFNTEEIAKYLQDSICLKKPMLLLRNLMISRLIEECKLFDYELDNEITEELDFTGEIMWPIETYK</sequence>
<dbReference type="eggNOG" id="COG1476">
    <property type="taxonomic scope" value="Bacteria"/>
</dbReference>
<dbReference type="Proteomes" id="UP000000212">
    <property type="component" value="Chromosome"/>
</dbReference>
<dbReference type="STRING" id="1234679.BN424_970"/>
<dbReference type="PANTHER" id="PTHR46558:SF4">
    <property type="entry name" value="DNA-BIDING PHAGE PROTEIN"/>
    <property type="match status" value="1"/>
</dbReference>
<name>K8E301_CARML</name>
<dbReference type="AlphaFoldDB" id="K8E301"/>
<dbReference type="PANTHER" id="PTHR46558">
    <property type="entry name" value="TRACRIPTIONAL REGULATORY PROTEIN-RELATED-RELATED"/>
    <property type="match status" value="1"/>
</dbReference>
<dbReference type="InterPro" id="IPR001387">
    <property type="entry name" value="Cro/C1-type_HTH"/>
</dbReference>
<dbReference type="SMART" id="SM00530">
    <property type="entry name" value="HTH_XRE"/>
    <property type="match status" value="1"/>
</dbReference>
<dbReference type="EMBL" id="HE999757">
    <property type="protein sequence ID" value="CCO10434.2"/>
    <property type="molecule type" value="Genomic_DNA"/>
</dbReference>
<dbReference type="RefSeq" id="WP_015075832.1">
    <property type="nucleotide sequence ID" value="NC_019425.2"/>
</dbReference>
<dbReference type="HOGENOM" id="CLU_1188805_0_0_9"/>
<gene>
    <name evidence="3" type="ORF">BN424_970</name>
</gene>
<keyword evidence="1" id="KW-0238">DNA-binding</keyword>
<protein>
    <submittedName>
        <fullName evidence="3">Helix-turn-helix family protein</fullName>
    </submittedName>
</protein>
<dbReference type="SUPFAM" id="SSF47413">
    <property type="entry name" value="lambda repressor-like DNA-binding domains"/>
    <property type="match status" value="1"/>
</dbReference>
<evidence type="ECO:0000259" key="2">
    <source>
        <dbReference type="PROSITE" id="PS50943"/>
    </source>
</evidence>
<dbReference type="PROSITE" id="PS50943">
    <property type="entry name" value="HTH_CROC1"/>
    <property type="match status" value="1"/>
</dbReference>
<feature type="domain" description="HTH cro/C1-type" evidence="2">
    <location>
        <begin position="7"/>
        <end position="61"/>
    </location>
</feature>
<dbReference type="KEGG" id="cml:BN424_970"/>
<dbReference type="CDD" id="cd00093">
    <property type="entry name" value="HTH_XRE"/>
    <property type="match status" value="1"/>
</dbReference>